<dbReference type="EMBL" id="FNND01000001">
    <property type="protein sequence ID" value="SDW02146.1"/>
    <property type="molecule type" value="Genomic_DNA"/>
</dbReference>
<accession>A0A1H2Q4S2</accession>
<dbReference type="Proteomes" id="UP000182771">
    <property type="component" value="Unassembled WGS sequence"/>
</dbReference>
<protein>
    <submittedName>
        <fullName evidence="1">Uncharacterized protein</fullName>
    </submittedName>
</protein>
<dbReference type="GeneID" id="85018085"/>
<dbReference type="RefSeq" id="WP_016419369.1">
    <property type="nucleotide sequence ID" value="NZ_FNND01000001.1"/>
</dbReference>
<dbReference type="OrthoDB" id="1151422at2"/>
<gene>
    <name evidence="1" type="ORF">SAMN05444420_10138</name>
</gene>
<reference evidence="1 2" key="1">
    <citation type="submission" date="2016-10" db="EMBL/GenBank/DDBJ databases">
        <authorList>
            <person name="Varghese N."/>
            <person name="Submissions S."/>
        </authorList>
    </citation>
    <scope>NUCLEOTIDE SEQUENCE [LARGE SCALE GENOMIC DNA]</scope>
    <source>
        <strain evidence="1 2">DSM 11449</strain>
    </source>
</reference>
<dbReference type="AlphaFoldDB" id="A0A1H2Q4S2"/>
<evidence type="ECO:0000313" key="2">
    <source>
        <dbReference type="Proteomes" id="UP000182771"/>
    </source>
</evidence>
<comment type="caution">
    <text evidence="1">The sequence shown here is derived from an EMBL/GenBank/DDBJ whole genome shotgun (WGS) entry which is preliminary data.</text>
</comment>
<sequence length="640" mass="74523">MTQQPTMRALLQREIAQQERFIKEKLTSLLIPFKKSLHFRVSKAYTTFSVKLKKPLSIKELLRIEQAFPPGYMVLSNSFLGEMTQHQFIEIRIPNQSSHFFHLQELLSYFCLRKTKGILPIILGLDDRDLYSIDLATSKHIAIESDLPSYRYKLQQLFLHSLLTPNNHKWVQIAWIEEPLEHTKLRSRIAPFMLTEATQAQEVLPLVIKENEKRKTENTFDTRWIIFVSDAYASYHQHKDLFNALEDSQAQGIHLIGTSECLDKDTITVKDIMEYNSLFSPSLWMDTEGRLHHERSIIQLPFFTEETVIPFEFYQLLDKRINEILGRTEMNLFGKSMDFQQVQRTLSSEINRYHLRSSDGRITLSLSAIRSTLDHMHQKLFYDMIERLSKNIYYFVGETSEKLTNLKELRIEPESGQVLINDKVAYTSTSEGGLVPLIVQSIYDLTLHAVPQTVTTLDQLDEATYPQLHLVTEALQRGEAYKEIAPRTTPIALISEIEDVLSKAKFQLTSKKEVGENTSPIHKNKHILEGIDELPNKDFAFKLLEFMRDYGLLENNLITLTDVQACKNLGHTFPILLEADGENSSKDNSGRDRYYPNDLFKYNGKEYYVTNDWYEKTKEKSSNRDNRTRFLEWIKSLLNK</sequence>
<evidence type="ECO:0000313" key="1">
    <source>
        <dbReference type="EMBL" id="SDW02146.1"/>
    </source>
</evidence>
<proteinExistence type="predicted"/>
<keyword evidence="2" id="KW-1185">Reference proteome</keyword>
<name>A0A1H2Q4S2_9FLAO</name>
<organism evidence="1 2">
    <name type="scientific">Capnocytophaga granulosa</name>
    <dbReference type="NCBI Taxonomy" id="45242"/>
    <lineage>
        <taxon>Bacteria</taxon>
        <taxon>Pseudomonadati</taxon>
        <taxon>Bacteroidota</taxon>
        <taxon>Flavobacteriia</taxon>
        <taxon>Flavobacteriales</taxon>
        <taxon>Flavobacteriaceae</taxon>
        <taxon>Capnocytophaga</taxon>
    </lineage>
</organism>